<comment type="caution">
    <text evidence="8">The sequence shown here is derived from an EMBL/GenBank/DDBJ whole genome shotgun (WGS) entry which is preliminary data.</text>
</comment>
<reference evidence="8 9" key="1">
    <citation type="journal article" date="2014" name="Genome Announc.">
        <title>Draft genome sequences of eight enterohepatic helicobacter species isolated from both laboratory and wild rodents.</title>
        <authorList>
            <person name="Sheh A."/>
            <person name="Shen Z."/>
            <person name="Fox J.G."/>
        </authorList>
    </citation>
    <scope>NUCLEOTIDE SEQUENCE [LARGE SCALE GENOMIC DNA]</scope>
    <source>
        <strain evidence="8 9">ATCC 700114</strain>
    </source>
</reference>
<protein>
    <recommendedName>
        <fullName evidence="7">Endolytic murein transglycosylase</fullName>
        <ecNumber evidence="7">4.2.2.29</ecNumber>
    </recommendedName>
    <alternativeName>
        <fullName evidence="7">Peptidoglycan lytic transglycosylase</fullName>
    </alternativeName>
    <alternativeName>
        <fullName evidence="7">Peptidoglycan polymerization terminase</fullName>
    </alternativeName>
</protein>
<comment type="catalytic activity">
    <reaction evidence="7">
        <text>a peptidoglycan chain = a peptidoglycan chain with N-acetyl-1,6-anhydromuramyl-[peptide] at the reducing end + a peptidoglycan chain with N-acetylglucosamine at the non-reducing end.</text>
        <dbReference type="EC" id="4.2.2.29"/>
    </reaction>
</comment>
<evidence type="ECO:0000256" key="5">
    <source>
        <dbReference type="ARBA" id="ARBA00023239"/>
    </source>
</evidence>
<evidence type="ECO:0000256" key="7">
    <source>
        <dbReference type="HAMAP-Rule" id="MF_02065"/>
    </source>
</evidence>
<keyword evidence="1 7" id="KW-1003">Cell membrane</keyword>
<dbReference type="GO" id="GO:0009252">
    <property type="term" value="P:peptidoglycan biosynthetic process"/>
    <property type="evidence" value="ECO:0007669"/>
    <property type="project" value="UniProtKB-UniRule"/>
</dbReference>
<dbReference type="GO" id="GO:0005886">
    <property type="term" value="C:plasma membrane"/>
    <property type="evidence" value="ECO:0007669"/>
    <property type="project" value="UniProtKB-SubCell"/>
</dbReference>
<organism evidence="8 9">
    <name type="scientific">Helicobacter trogontum</name>
    <dbReference type="NCBI Taxonomy" id="50960"/>
    <lineage>
        <taxon>Bacteria</taxon>
        <taxon>Pseudomonadati</taxon>
        <taxon>Campylobacterota</taxon>
        <taxon>Epsilonproteobacteria</taxon>
        <taxon>Campylobacterales</taxon>
        <taxon>Helicobacteraceae</taxon>
        <taxon>Helicobacter</taxon>
    </lineage>
</organism>
<keyword evidence="5 7" id="KW-0456">Lyase</keyword>
<dbReference type="GO" id="GO:0008932">
    <property type="term" value="F:lytic endotransglycosylase activity"/>
    <property type="evidence" value="ECO:0007669"/>
    <property type="project" value="UniProtKB-UniRule"/>
</dbReference>
<dbReference type="HAMAP" id="MF_02065">
    <property type="entry name" value="MltG"/>
    <property type="match status" value="1"/>
</dbReference>
<keyword evidence="2 7" id="KW-0812">Transmembrane</keyword>
<dbReference type="AlphaFoldDB" id="A0A4U8S5Q4"/>
<name>A0A4U8S5Q4_9HELI</name>
<dbReference type="Pfam" id="PF02618">
    <property type="entry name" value="YceG"/>
    <property type="match status" value="1"/>
</dbReference>
<dbReference type="Gene3D" id="3.30.160.60">
    <property type="entry name" value="Classic Zinc Finger"/>
    <property type="match status" value="1"/>
</dbReference>
<dbReference type="Proteomes" id="UP000029878">
    <property type="component" value="Unassembled WGS sequence"/>
</dbReference>
<feature type="transmembrane region" description="Helical" evidence="7">
    <location>
        <begin position="31"/>
        <end position="52"/>
    </location>
</feature>
<accession>A0A4U8S5Q4</accession>
<feature type="site" description="Important for catalytic activity" evidence="7">
    <location>
        <position position="224"/>
    </location>
</feature>
<dbReference type="OrthoDB" id="9814591at2"/>
<gene>
    <name evidence="7 8" type="primary">mltG</name>
    <name evidence="8" type="ORF">LS81_008985</name>
</gene>
<dbReference type="PANTHER" id="PTHR30518">
    <property type="entry name" value="ENDOLYTIC MUREIN TRANSGLYCOSYLASE"/>
    <property type="match status" value="1"/>
</dbReference>
<comment type="similarity">
    <text evidence="7">Belongs to the transglycosylase MltG family.</text>
</comment>
<evidence type="ECO:0000313" key="9">
    <source>
        <dbReference type="Proteomes" id="UP000029878"/>
    </source>
</evidence>
<comment type="subcellular location">
    <subcellularLocation>
        <location evidence="7">Cell membrane</location>
        <topology evidence="7">Single-pass membrane protein</topology>
    </subcellularLocation>
</comment>
<comment type="function">
    <text evidence="7">Functions as a peptidoglycan terminase that cleaves nascent peptidoglycan strands endolytically to terminate their elongation.</text>
</comment>
<keyword evidence="3 7" id="KW-1133">Transmembrane helix</keyword>
<evidence type="ECO:0000313" key="8">
    <source>
        <dbReference type="EMBL" id="TLD81183.1"/>
    </source>
</evidence>
<sequence>MTSQASNFKTLLFWLSSKLQSKFSLFSLPGIINILFELFLILFLGACFYLSIPIYSEKIIYIPKGSTRSIITHLQHKGYNVSLIDTYFLRLIGRPQSGWIELPQQTLSKGQFLNALATSKAPMKNVTLIPGETNYFFLRQIAKTFNFSVSELETLYNKYAPYSDGVILANTYSLPYHADPDFIMQTLINQSLEKHKLLAIKFIGHYDKEQWFQIIAKASIIQKEAANVAEMPIVSSVIDNRIAKKMPLQMDGSLNYGKYSHTRITPDRIRNDLSEFNTYKHSGIPRTPSGSVSVEAIQAAINPANTNYLYFMRNKSGTHDFSATYTEHLKNIKKVKN</sequence>
<evidence type="ECO:0000256" key="3">
    <source>
        <dbReference type="ARBA" id="ARBA00022989"/>
    </source>
</evidence>
<dbReference type="NCBIfam" id="TIGR00247">
    <property type="entry name" value="endolytic transglycosylase MltG"/>
    <property type="match status" value="1"/>
</dbReference>
<evidence type="ECO:0000256" key="1">
    <source>
        <dbReference type="ARBA" id="ARBA00022475"/>
    </source>
</evidence>
<dbReference type="InterPro" id="IPR003770">
    <property type="entry name" value="MLTG-like"/>
</dbReference>
<dbReference type="EC" id="4.2.2.29" evidence="7"/>
<evidence type="ECO:0000256" key="4">
    <source>
        <dbReference type="ARBA" id="ARBA00023136"/>
    </source>
</evidence>
<evidence type="ECO:0000256" key="2">
    <source>
        <dbReference type="ARBA" id="ARBA00022692"/>
    </source>
</evidence>
<dbReference type="GO" id="GO:0071555">
    <property type="term" value="P:cell wall organization"/>
    <property type="evidence" value="ECO:0007669"/>
    <property type="project" value="UniProtKB-KW"/>
</dbReference>
<keyword evidence="6 7" id="KW-0961">Cell wall biogenesis/degradation</keyword>
<dbReference type="EMBL" id="JRPL02000027">
    <property type="protein sequence ID" value="TLD81183.1"/>
    <property type="molecule type" value="Genomic_DNA"/>
</dbReference>
<dbReference type="PANTHER" id="PTHR30518:SF2">
    <property type="entry name" value="ENDOLYTIC MUREIN TRANSGLYCOSYLASE"/>
    <property type="match status" value="1"/>
</dbReference>
<keyword evidence="4 7" id="KW-0472">Membrane</keyword>
<evidence type="ECO:0000256" key="6">
    <source>
        <dbReference type="ARBA" id="ARBA00023316"/>
    </source>
</evidence>
<proteinExistence type="inferred from homology"/>